<comment type="caution">
    <text evidence="1">The sequence shown here is derived from an EMBL/GenBank/DDBJ whole genome shotgun (WGS) entry which is preliminary data.</text>
</comment>
<dbReference type="GO" id="GO:0032259">
    <property type="term" value="P:methylation"/>
    <property type="evidence" value="ECO:0007669"/>
    <property type="project" value="UniProtKB-KW"/>
</dbReference>
<dbReference type="RefSeq" id="WP_218446412.1">
    <property type="nucleotide sequence ID" value="NZ_JAGSPA010000004.1"/>
</dbReference>
<protein>
    <submittedName>
        <fullName evidence="1">Class I SAM-dependent methyltransferase</fullName>
    </submittedName>
</protein>
<name>A0ABS6SGU8_9SPHN</name>
<evidence type="ECO:0000313" key="2">
    <source>
        <dbReference type="Proteomes" id="UP000722336"/>
    </source>
</evidence>
<evidence type="ECO:0000313" key="1">
    <source>
        <dbReference type="EMBL" id="MBV7257571.1"/>
    </source>
</evidence>
<keyword evidence="1" id="KW-0808">Transferase</keyword>
<dbReference type="GO" id="GO:0008168">
    <property type="term" value="F:methyltransferase activity"/>
    <property type="evidence" value="ECO:0007669"/>
    <property type="project" value="UniProtKB-KW"/>
</dbReference>
<organism evidence="1 2">
    <name type="scientific">Pacificimonas pallii</name>
    <dbReference type="NCBI Taxonomy" id="2827236"/>
    <lineage>
        <taxon>Bacteria</taxon>
        <taxon>Pseudomonadati</taxon>
        <taxon>Pseudomonadota</taxon>
        <taxon>Alphaproteobacteria</taxon>
        <taxon>Sphingomonadales</taxon>
        <taxon>Sphingosinicellaceae</taxon>
        <taxon>Pacificimonas</taxon>
    </lineage>
</organism>
<gene>
    <name evidence="1" type="ORF">KCG44_12330</name>
</gene>
<dbReference type="PANTHER" id="PTHR43861">
    <property type="entry name" value="TRANS-ACONITATE 2-METHYLTRANSFERASE-RELATED"/>
    <property type="match status" value="1"/>
</dbReference>
<keyword evidence="2" id="KW-1185">Reference proteome</keyword>
<sequence length="241" mass="28122">MSNRYFLPSDYQGNEARLTFDTQEATYWDEKRLGISLRYQHQVYALASKLIFENGFQTVFDVGCGPASKLAWLHDRHPEVEFTGFDQPNAIAFCKDRYAWGNWVGDDFDSPAEAHPEQKADLVISSDVIEHLTDPDRLLDYVKRRLKPNGVALFSTPDRARLYNEDSKRPRNPYHIREWTAEEFKSYLSDSGFKIVRSEHQLPVRVAWTRTFRDQVLRRALKGQSLFYNFACVTQLADEEK</sequence>
<reference evidence="1 2" key="1">
    <citation type="submission" date="2021-04" db="EMBL/GenBank/DDBJ databases">
        <authorList>
            <person name="Pira H."/>
            <person name="Risdian C."/>
            <person name="Wink J."/>
        </authorList>
    </citation>
    <scope>NUCLEOTIDE SEQUENCE [LARGE SCALE GENOMIC DNA]</scope>
    <source>
        <strain evidence="1 2">WHA3</strain>
    </source>
</reference>
<accession>A0ABS6SGU8</accession>
<dbReference type="CDD" id="cd02440">
    <property type="entry name" value="AdoMet_MTases"/>
    <property type="match status" value="1"/>
</dbReference>
<dbReference type="Proteomes" id="UP000722336">
    <property type="component" value="Unassembled WGS sequence"/>
</dbReference>
<dbReference type="EMBL" id="JAGSPA010000004">
    <property type="protein sequence ID" value="MBV7257571.1"/>
    <property type="molecule type" value="Genomic_DNA"/>
</dbReference>
<proteinExistence type="predicted"/>
<keyword evidence="1" id="KW-0489">Methyltransferase</keyword>
<dbReference type="Pfam" id="PF13489">
    <property type="entry name" value="Methyltransf_23"/>
    <property type="match status" value="1"/>
</dbReference>